<dbReference type="EnsemblMetazoa" id="XM_038213529.1">
    <property type="protein sequence ID" value="XP_038069457.1"/>
    <property type="gene ID" value="LOC119738623"/>
</dbReference>
<protein>
    <recommendedName>
        <fullName evidence="4">IPT/TIG domain-containing protein</fullName>
    </recommendedName>
</protein>
<dbReference type="GO" id="GO:0005886">
    <property type="term" value="C:plasma membrane"/>
    <property type="evidence" value="ECO:0007669"/>
    <property type="project" value="TreeGrafter"/>
</dbReference>
<dbReference type="Proteomes" id="UP000887568">
    <property type="component" value="Unplaced"/>
</dbReference>
<keyword evidence="1" id="KW-1133">Transmembrane helix</keyword>
<accession>A0A914B0F0</accession>
<keyword evidence="1" id="KW-0812">Transmembrane</keyword>
<dbReference type="AlphaFoldDB" id="A0A914B0F0"/>
<keyword evidence="3" id="KW-1185">Reference proteome</keyword>
<dbReference type="PANTHER" id="PTHR22625">
    <property type="entry name" value="PLEXIN"/>
    <property type="match status" value="1"/>
</dbReference>
<name>A0A914B0F0_PATMI</name>
<dbReference type="GO" id="GO:0017154">
    <property type="term" value="F:semaphorin receptor activity"/>
    <property type="evidence" value="ECO:0007669"/>
    <property type="project" value="InterPro"/>
</dbReference>
<proteinExistence type="predicted"/>
<dbReference type="RefSeq" id="XP_038069457.1">
    <property type="nucleotide sequence ID" value="XM_038213529.1"/>
</dbReference>
<evidence type="ECO:0008006" key="4">
    <source>
        <dbReference type="Google" id="ProtNLM"/>
    </source>
</evidence>
<reference evidence="2" key="1">
    <citation type="submission" date="2022-11" db="UniProtKB">
        <authorList>
            <consortium name="EnsemblMetazoa"/>
        </authorList>
    </citation>
    <scope>IDENTIFICATION</scope>
</reference>
<evidence type="ECO:0000313" key="3">
    <source>
        <dbReference type="Proteomes" id="UP000887568"/>
    </source>
</evidence>
<dbReference type="PANTHER" id="PTHR22625:SF70">
    <property type="entry name" value="PLEXIN A, ISOFORM A"/>
    <property type="match status" value="1"/>
</dbReference>
<keyword evidence="1" id="KW-0472">Membrane</keyword>
<dbReference type="OMA" id="HRQICPT"/>
<dbReference type="InterPro" id="IPR031148">
    <property type="entry name" value="Plexin"/>
</dbReference>
<evidence type="ECO:0000256" key="1">
    <source>
        <dbReference type="SAM" id="Phobius"/>
    </source>
</evidence>
<sequence>MVLHCSTVRNRQLQFKECQGESATEMQCPSPNITDLDISNENLTFGFIMDGVTQLLTWSQDNDANLEYFEDPIITNLKVGERIDSAIKAGEIIVTIGVERCPVSLITGTTLVCELPDEAPAAGDYMGEDTGKGLPVVWVRHNNLKFRLGYLVYPSTVPLVAILVPSLVIPLSMAILLAATFVYCKQLQRKRTHDRRLLGRIVAIHLEIDSHVKRRKCQNKSALS</sequence>
<organism evidence="2 3">
    <name type="scientific">Patiria miniata</name>
    <name type="common">Bat star</name>
    <name type="synonym">Asterina miniata</name>
    <dbReference type="NCBI Taxonomy" id="46514"/>
    <lineage>
        <taxon>Eukaryota</taxon>
        <taxon>Metazoa</taxon>
        <taxon>Echinodermata</taxon>
        <taxon>Eleutherozoa</taxon>
        <taxon>Asterozoa</taxon>
        <taxon>Asteroidea</taxon>
        <taxon>Valvatacea</taxon>
        <taxon>Valvatida</taxon>
        <taxon>Asterinidae</taxon>
        <taxon>Patiria</taxon>
    </lineage>
</organism>
<feature type="transmembrane region" description="Helical" evidence="1">
    <location>
        <begin position="159"/>
        <end position="183"/>
    </location>
</feature>
<dbReference type="GeneID" id="119738623"/>
<evidence type="ECO:0000313" key="2">
    <source>
        <dbReference type="EnsemblMetazoa" id="XP_038069457.1"/>
    </source>
</evidence>
<dbReference type="OrthoDB" id="125363at2759"/>
<dbReference type="GO" id="GO:0030334">
    <property type="term" value="P:regulation of cell migration"/>
    <property type="evidence" value="ECO:0007669"/>
    <property type="project" value="TreeGrafter"/>
</dbReference>
<dbReference type="GO" id="GO:0002116">
    <property type="term" value="C:semaphorin receptor complex"/>
    <property type="evidence" value="ECO:0007669"/>
    <property type="project" value="TreeGrafter"/>
</dbReference>